<sequence length="268" mass="32446">MNLNYPNENILKKYNVKFSESINAPEYEEEKNELEIQIEIEYRGEQALFFIESELEEEEGTLEKILESTNKIFNKIDYKLDKNGKIESVTNIEEIINKWEYLRKESFFKLKDENIKEFIFKLNRIINNKYKLMEMMKRFNVMPFIFLGIYNQEIKKSSPLRLKRKIYNIFPLINIPVQYEIYDESTEKEKIGRFLLKEDEAFERSEYIKQVSECYPMKSMHKIGSFDLKGEGYYSFDENDLLKVMELKLSIEVKNLIKYNCIYEIKER</sequence>
<dbReference type="EMBL" id="CP028103">
    <property type="protein sequence ID" value="AVQ32037.1"/>
    <property type="molecule type" value="Genomic_DNA"/>
</dbReference>
<dbReference type="Proteomes" id="UP000241238">
    <property type="component" value="Chromosome"/>
</dbReference>
<protein>
    <submittedName>
        <fullName evidence="1">Uncharacterized protein</fullName>
    </submittedName>
</protein>
<proteinExistence type="predicted"/>
<dbReference type="GeneID" id="77468855"/>
<evidence type="ECO:0000313" key="2">
    <source>
        <dbReference type="Proteomes" id="UP000241238"/>
    </source>
</evidence>
<organism evidence="1 2">
    <name type="scientific">Fusobacterium varium ATCC 27725</name>
    <dbReference type="NCBI Taxonomy" id="469618"/>
    <lineage>
        <taxon>Bacteria</taxon>
        <taxon>Fusobacteriati</taxon>
        <taxon>Fusobacteriota</taxon>
        <taxon>Fusobacteriia</taxon>
        <taxon>Fusobacteriales</taxon>
        <taxon>Fusobacteriaceae</taxon>
        <taxon>Fusobacterium</taxon>
    </lineage>
</organism>
<keyword evidence="2" id="KW-1185">Reference proteome</keyword>
<name>A0ABN5JK23_FUSVA</name>
<accession>A0ABN5JK23</accession>
<gene>
    <name evidence="1" type="ORF">C4N18_12685</name>
</gene>
<dbReference type="RefSeq" id="WP_005948405.1">
    <property type="nucleotide sequence ID" value="NZ_CP028103.1"/>
</dbReference>
<evidence type="ECO:0000313" key="1">
    <source>
        <dbReference type="EMBL" id="AVQ32037.1"/>
    </source>
</evidence>
<reference evidence="2" key="1">
    <citation type="journal article" date="2018" name="MSphere">
        <title>Fusobacterium Genomics Using MinION and Illumina Sequencing Enables Genome Completion and Correction.</title>
        <authorList>
            <person name="Todd S.M."/>
            <person name="Settlage R.E."/>
            <person name="Lahmers K.K."/>
            <person name="Slade D.J."/>
        </authorList>
    </citation>
    <scope>NUCLEOTIDE SEQUENCE [LARGE SCALE GENOMIC DNA]</scope>
    <source>
        <strain evidence="2">ATCC 27725</strain>
    </source>
</reference>